<dbReference type="InterPro" id="IPR006102">
    <property type="entry name" value="Ig-like_GH2"/>
</dbReference>
<evidence type="ECO:0000259" key="5">
    <source>
        <dbReference type="Pfam" id="PF00703"/>
    </source>
</evidence>
<keyword evidence="3" id="KW-0326">Glycosidase</keyword>
<evidence type="ECO:0000256" key="2">
    <source>
        <dbReference type="ARBA" id="ARBA00022801"/>
    </source>
</evidence>
<reference evidence="8 9" key="1">
    <citation type="submission" date="2016-10" db="EMBL/GenBank/DDBJ databases">
        <authorList>
            <person name="de Groot N.N."/>
        </authorList>
    </citation>
    <scope>NUCLEOTIDE SEQUENCE [LARGE SCALE GENOMIC DNA]</scope>
    <source>
        <strain evidence="8 9">CGMCC 1.12333</strain>
    </source>
</reference>
<evidence type="ECO:0000313" key="9">
    <source>
        <dbReference type="Proteomes" id="UP000199138"/>
    </source>
</evidence>
<dbReference type="SUPFAM" id="SSF51445">
    <property type="entry name" value="(Trans)glycosidases"/>
    <property type="match status" value="1"/>
</dbReference>
<feature type="domain" description="Glycoside hydrolase family 2 catalytic" evidence="6">
    <location>
        <begin position="337"/>
        <end position="474"/>
    </location>
</feature>
<dbReference type="Proteomes" id="UP000199138">
    <property type="component" value="Unassembled WGS sequence"/>
</dbReference>
<feature type="domain" description="Glycosyl hydrolases family 2 sugar binding" evidence="7">
    <location>
        <begin position="52"/>
        <end position="167"/>
    </location>
</feature>
<dbReference type="InterPro" id="IPR006104">
    <property type="entry name" value="Glyco_hydro_2_N"/>
</dbReference>
<protein>
    <submittedName>
        <fullName evidence="8">Glycosyl hydrolases family 2</fullName>
    </submittedName>
</protein>
<dbReference type="Pfam" id="PF00703">
    <property type="entry name" value="Glyco_hydro_2"/>
    <property type="match status" value="1"/>
</dbReference>
<dbReference type="GO" id="GO:0004553">
    <property type="term" value="F:hydrolase activity, hydrolyzing O-glycosyl compounds"/>
    <property type="evidence" value="ECO:0007669"/>
    <property type="project" value="InterPro"/>
</dbReference>
<feature type="chain" id="PRO_5011522292" evidence="4">
    <location>
        <begin position="20"/>
        <end position="604"/>
    </location>
</feature>
<evidence type="ECO:0000259" key="7">
    <source>
        <dbReference type="Pfam" id="PF02837"/>
    </source>
</evidence>
<dbReference type="InterPro" id="IPR017853">
    <property type="entry name" value="GH"/>
</dbReference>
<organism evidence="8 9">
    <name type="scientific">Pustulibacterium marinum</name>
    <dbReference type="NCBI Taxonomy" id="1224947"/>
    <lineage>
        <taxon>Bacteria</taxon>
        <taxon>Pseudomonadati</taxon>
        <taxon>Bacteroidota</taxon>
        <taxon>Flavobacteriia</taxon>
        <taxon>Flavobacteriales</taxon>
        <taxon>Flavobacteriaceae</taxon>
        <taxon>Pustulibacterium</taxon>
    </lineage>
</organism>
<gene>
    <name evidence="8" type="ORF">SAMN05216480_106157</name>
</gene>
<accession>A0A1I7H0H6</accession>
<keyword evidence="9" id="KW-1185">Reference proteome</keyword>
<comment type="similarity">
    <text evidence="1">Belongs to the glycosyl hydrolase 2 family.</text>
</comment>
<proteinExistence type="inferred from homology"/>
<dbReference type="InterPro" id="IPR013783">
    <property type="entry name" value="Ig-like_fold"/>
</dbReference>
<sequence length="604" mass="69741">MKNKLIIVLVLITLFTVQAQEVLKTPWTDQVEKEHPLNEYPRPQLQRDNWTNLNGSWAYAITNIQKEIPTTWDGEIVVPFPVESYLSGVQKRVTHEQLLWYKRNLEFQTANENEKVILHFGAVDYETEVYINGFFVGNHKGGYTAFEMDVTSFLKQGANDLVVKVHDPTMEGEQARGKQVKNPGGIYYTPVTGIWKTVWLENVPESYIKSNKITTGIDKSVVSIQTSIVNAKANDQLELKVFLDDKEVTTLSANSFETLEATINNAQLWTPDTPTLYTYSLAIIRDHKIVDKVEGYFGMRDIRIAKDDKGVQRLMLNHKPLFQYGPLDQGYWPDGIYTAPTEEALLWDIQQMKAMGFNMVRKHVKVEPERWYYHCDRIGLIVWQDMPSGYNEIVPVKDHDHSVEATWLDEHYNDLERSFDSENNYRTELKEMMSQLHNYPSICVWVPFNESWGQFKTNEILDYAESLDPSRVIDGPSGWIDRNGGELHDFHLYGNRLQKEFPLEDHRGLVIGEFGGLGYGVKDHVFSKEAWSYQGFKNEKQLKKAYQSLINRIVELKAAGFSAAVYTQLTDVETEINGLITYDRKVIKIAIEDLKELHKVLYLD</sequence>
<dbReference type="Gene3D" id="3.20.20.80">
    <property type="entry name" value="Glycosidases"/>
    <property type="match status" value="1"/>
</dbReference>
<dbReference type="STRING" id="1224947.SAMN05216480_106157"/>
<evidence type="ECO:0000256" key="4">
    <source>
        <dbReference type="SAM" id="SignalP"/>
    </source>
</evidence>
<feature type="signal peptide" evidence="4">
    <location>
        <begin position="1"/>
        <end position="19"/>
    </location>
</feature>
<dbReference type="Pfam" id="PF02836">
    <property type="entry name" value="Glyco_hydro_2_C"/>
    <property type="match status" value="1"/>
</dbReference>
<dbReference type="SUPFAM" id="SSF49303">
    <property type="entry name" value="beta-Galactosidase/glucuronidase domain"/>
    <property type="match status" value="1"/>
</dbReference>
<keyword evidence="2 8" id="KW-0378">Hydrolase</keyword>
<dbReference type="GO" id="GO:0005975">
    <property type="term" value="P:carbohydrate metabolic process"/>
    <property type="evidence" value="ECO:0007669"/>
    <property type="project" value="InterPro"/>
</dbReference>
<dbReference type="AlphaFoldDB" id="A0A1I7H0H6"/>
<dbReference type="InterPro" id="IPR008979">
    <property type="entry name" value="Galactose-bd-like_sf"/>
</dbReference>
<dbReference type="Gene3D" id="2.60.120.260">
    <property type="entry name" value="Galactose-binding domain-like"/>
    <property type="match status" value="1"/>
</dbReference>
<dbReference type="PANTHER" id="PTHR42732:SF2">
    <property type="entry name" value="BETA-MANNOSIDASE"/>
    <property type="match status" value="1"/>
</dbReference>
<name>A0A1I7H0H6_9FLAO</name>
<keyword evidence="4" id="KW-0732">Signal</keyword>
<evidence type="ECO:0000256" key="3">
    <source>
        <dbReference type="ARBA" id="ARBA00023295"/>
    </source>
</evidence>
<evidence type="ECO:0000259" key="6">
    <source>
        <dbReference type="Pfam" id="PF02836"/>
    </source>
</evidence>
<dbReference type="InterPro" id="IPR036156">
    <property type="entry name" value="Beta-gal/glucu_dom_sf"/>
</dbReference>
<dbReference type="OrthoDB" id="9801077at2"/>
<dbReference type="PANTHER" id="PTHR42732">
    <property type="entry name" value="BETA-GALACTOSIDASE"/>
    <property type="match status" value="1"/>
</dbReference>
<dbReference type="Pfam" id="PF02837">
    <property type="entry name" value="Glyco_hydro_2_N"/>
    <property type="match status" value="1"/>
</dbReference>
<dbReference type="InterPro" id="IPR051913">
    <property type="entry name" value="GH2_Domain-Containing"/>
</dbReference>
<evidence type="ECO:0000256" key="1">
    <source>
        <dbReference type="ARBA" id="ARBA00007401"/>
    </source>
</evidence>
<dbReference type="EMBL" id="FPBK01000006">
    <property type="protein sequence ID" value="SFU54177.1"/>
    <property type="molecule type" value="Genomic_DNA"/>
</dbReference>
<evidence type="ECO:0000313" key="8">
    <source>
        <dbReference type="EMBL" id="SFU54177.1"/>
    </source>
</evidence>
<feature type="domain" description="Glycoside hydrolase family 2 immunoglobulin-like beta-sandwich" evidence="5">
    <location>
        <begin position="208"/>
        <end position="300"/>
    </location>
</feature>
<dbReference type="SUPFAM" id="SSF49785">
    <property type="entry name" value="Galactose-binding domain-like"/>
    <property type="match status" value="1"/>
</dbReference>
<dbReference type="Gene3D" id="2.60.40.10">
    <property type="entry name" value="Immunoglobulins"/>
    <property type="match status" value="1"/>
</dbReference>
<dbReference type="RefSeq" id="WP_093025071.1">
    <property type="nucleotide sequence ID" value="NZ_FPBK01000006.1"/>
</dbReference>
<dbReference type="InterPro" id="IPR006103">
    <property type="entry name" value="Glyco_hydro_2_cat"/>
</dbReference>